<dbReference type="AlphaFoldDB" id="A0A239E8Z3"/>
<dbReference type="InterPro" id="IPR019853">
    <property type="entry name" value="GldB-like"/>
</dbReference>
<gene>
    <name evidence="1" type="ORF">SAMN06295967_10932</name>
</gene>
<organism evidence="1 2">
    <name type="scientific">Belliella buryatensis</name>
    <dbReference type="NCBI Taxonomy" id="1500549"/>
    <lineage>
        <taxon>Bacteria</taxon>
        <taxon>Pseudomonadati</taxon>
        <taxon>Bacteroidota</taxon>
        <taxon>Cytophagia</taxon>
        <taxon>Cytophagales</taxon>
        <taxon>Cyclobacteriaceae</taxon>
        <taxon>Belliella</taxon>
    </lineage>
</organism>
<protein>
    <submittedName>
        <fullName evidence="1">Gliding motility-associated lipoprotein GldB</fullName>
    </submittedName>
</protein>
<reference evidence="2" key="1">
    <citation type="submission" date="2017-06" db="EMBL/GenBank/DDBJ databases">
        <authorList>
            <person name="Varghese N."/>
            <person name="Submissions S."/>
        </authorList>
    </citation>
    <scope>NUCLEOTIDE SEQUENCE [LARGE SCALE GENOMIC DNA]</scope>
    <source>
        <strain evidence="2">5C</strain>
    </source>
</reference>
<dbReference type="EMBL" id="FZOK01000009">
    <property type="protein sequence ID" value="SNS41096.1"/>
    <property type="molecule type" value="Genomic_DNA"/>
</dbReference>
<sequence length="343" mass="40388">MDSNHLYMKILFNYRQGFLLLALTLTLACKSQEEECQLDEKILAVPIDFNIERLEDRFYTASAIEEINYLLEEYPDFTDKYLQVELYDSKAELAEALLEINQDSLMQELFQEVKQEFSDFQAIERQLRDAFAYIKYYFPEFKVPKVYTYLSGFGNDLLITEDLIVIGLDYYLPKTHRFQPPELPQYMADRYERDFIVPMIVTAISSRYNQVDLSQNTLLAEMIFYGKAYHFTKVVLPCISDEYIIGYTTEEIAASYANEALIWSHFIENDLLFVTNPFEIRKYTGEAPSTDEISPDAPGRLGRWLGWNIVDDYRFNNELELDQLMAEKDAEKIFRRSGYKPRQ</sequence>
<accession>A0A239E8Z3</accession>
<proteinExistence type="predicted"/>
<dbReference type="NCBIfam" id="TIGR03514">
    <property type="entry name" value="GldB_lipo"/>
    <property type="match status" value="1"/>
</dbReference>
<dbReference type="Proteomes" id="UP000198480">
    <property type="component" value="Unassembled WGS sequence"/>
</dbReference>
<keyword evidence="1" id="KW-0449">Lipoprotein</keyword>
<evidence type="ECO:0000313" key="1">
    <source>
        <dbReference type="EMBL" id="SNS41096.1"/>
    </source>
</evidence>
<dbReference type="Pfam" id="PF25594">
    <property type="entry name" value="GldB_lipo"/>
    <property type="match status" value="1"/>
</dbReference>
<evidence type="ECO:0000313" key="2">
    <source>
        <dbReference type="Proteomes" id="UP000198480"/>
    </source>
</evidence>
<keyword evidence="2" id="KW-1185">Reference proteome</keyword>
<name>A0A239E8Z3_9BACT</name>